<keyword evidence="17" id="KW-1185">Reference proteome</keyword>
<proteinExistence type="predicted"/>
<dbReference type="Pfam" id="PF02786">
    <property type="entry name" value="CPSase_L_D2"/>
    <property type="match status" value="1"/>
</dbReference>
<evidence type="ECO:0000256" key="7">
    <source>
        <dbReference type="ARBA" id="ARBA00046317"/>
    </source>
</evidence>
<evidence type="ECO:0000256" key="6">
    <source>
        <dbReference type="ARBA" id="ARBA00023267"/>
    </source>
</evidence>
<dbReference type="InterPro" id="IPR005481">
    <property type="entry name" value="BC-like_N"/>
</dbReference>
<evidence type="ECO:0000259" key="15">
    <source>
        <dbReference type="PROSITE" id="PS50979"/>
    </source>
</evidence>
<comment type="pathway">
    <text evidence="7">Amino-acid degradation; L-leucine degradation.</text>
</comment>
<dbReference type="SMART" id="SM00878">
    <property type="entry name" value="Biotin_carb_C"/>
    <property type="match status" value="1"/>
</dbReference>
<accession>A0A117RBX5</accession>
<gene>
    <name evidence="16" type="ORF">AQJ64_19840</name>
</gene>
<comment type="catalytic activity">
    <reaction evidence="8">
        <text>N(6)-biotinyl-L-lysyl-[protein] + hydrogencarbonate + ATP = N(6)-carboxybiotinyl-L-lysyl-[protein] + ADP + phosphate + H(+)</text>
        <dbReference type="Rhea" id="RHEA:13501"/>
        <dbReference type="Rhea" id="RHEA-COMP:10505"/>
        <dbReference type="Rhea" id="RHEA-COMP:10506"/>
        <dbReference type="ChEBI" id="CHEBI:15378"/>
        <dbReference type="ChEBI" id="CHEBI:17544"/>
        <dbReference type="ChEBI" id="CHEBI:30616"/>
        <dbReference type="ChEBI" id="CHEBI:43474"/>
        <dbReference type="ChEBI" id="CHEBI:83144"/>
        <dbReference type="ChEBI" id="CHEBI:83145"/>
        <dbReference type="ChEBI" id="CHEBI:456216"/>
        <dbReference type="EC" id="6.3.4.14"/>
    </reaction>
    <physiologicalReaction direction="left-to-right" evidence="8">
        <dbReference type="Rhea" id="RHEA:13502"/>
    </physiologicalReaction>
</comment>
<dbReference type="PROSITE" id="PS00188">
    <property type="entry name" value="BIOTIN"/>
    <property type="match status" value="1"/>
</dbReference>
<dbReference type="InterPro" id="IPR011054">
    <property type="entry name" value="Rudment_hybrid_motif"/>
</dbReference>
<evidence type="ECO:0000256" key="2">
    <source>
        <dbReference type="ARBA" id="ARBA00013263"/>
    </source>
</evidence>
<keyword evidence="4 12" id="KW-0547">Nucleotide-binding</keyword>
<dbReference type="InterPro" id="IPR000089">
    <property type="entry name" value="Biotin_lipoyl"/>
</dbReference>
<dbReference type="InterPro" id="IPR011053">
    <property type="entry name" value="Single_hybrid_motif"/>
</dbReference>
<dbReference type="PROSITE" id="PS50975">
    <property type="entry name" value="ATP_GRASP"/>
    <property type="match status" value="1"/>
</dbReference>
<dbReference type="InterPro" id="IPR011761">
    <property type="entry name" value="ATP-grasp"/>
</dbReference>
<dbReference type="FunFam" id="3.40.50.20:FF:000010">
    <property type="entry name" value="Propionyl-CoA carboxylase subunit alpha"/>
    <property type="match status" value="1"/>
</dbReference>
<reference evidence="16 17" key="1">
    <citation type="submission" date="2015-10" db="EMBL/GenBank/DDBJ databases">
        <title>Draft genome sequence of Streptomyces griseoruber DSM 40281, type strain for the species Streptomyces griseoruber.</title>
        <authorList>
            <person name="Ruckert C."/>
            <person name="Winkler A."/>
            <person name="Kalinowski J."/>
            <person name="Kampfer P."/>
            <person name="Glaeser S."/>
        </authorList>
    </citation>
    <scope>NUCLEOTIDE SEQUENCE [LARGE SCALE GENOMIC DNA]</scope>
    <source>
        <strain evidence="16 17">DSM 40281</strain>
    </source>
</reference>
<dbReference type="EMBL" id="LMWW01000032">
    <property type="protein sequence ID" value="KUN82335.1"/>
    <property type="molecule type" value="Genomic_DNA"/>
</dbReference>
<dbReference type="InterPro" id="IPR005479">
    <property type="entry name" value="CPAse_ATP-bd"/>
</dbReference>
<comment type="function">
    <text evidence="9">Component of a biotin-dependent acyl-CoA carboxylase complex. This subunit catalyzes the ATP-dependent carboxylation of the biotin carried by the biotin carboxyl carrier (BCC) domain, resulting in the formation of carboxyl biotin. When associated with the beta1 subunit AccD1, is involved in branched amino-acid catabolism with methylcrotonyl coenzyme A as the substrate.</text>
</comment>
<dbReference type="CDD" id="cd06850">
    <property type="entry name" value="biotinyl_domain"/>
    <property type="match status" value="1"/>
</dbReference>
<sequence>MFETVLVANRGEIAVRVIRTLRSLGVRSVAVFSDADADARHVREADTAVRLGPAPAAESYLSAERLLEAAARTGARAVHPGYGFLAENAAFARACEEAGLVFVGPPAEAISLMGDKIRAKETVQAAGVPVVPGGRDPDLAGAARELGAPVLLKPSAGGGGKGMRLVRDLTLLEEEIAAARREARASFGDDTLLVERWVDRPRHIEIQVLADGHGNVVHLGERECSLQRRHQKVIEEAPSVLLDEGTRAAMGEAAVQAARSCGYRGAGTVEFIVPGGDPSSYYFMEMNTRLQVEHPVTELVTGLDLVEWQLRVAAGEKLDFAQEDVRLTGHAIEARICAEDPARGFLPSGGTVLRLREPQGDGVRTDSGLSEGTEVGSLYDPMLSKVIAYGPDRPAALRRLRAALAGTVTLGVQTNAGFLRRLLGHPAVVAGELDTGLVERVVDDLVTTDVPEEVYEAAAAVRLEGLKPQAGGGWTDPFSVPSGWRLGGTPRPVGFPLRVTEPVEYVPRGTHTVTDDQVSVTLDGVRHTFQRAADWVGRDGDSWHVRDHDPVAASLTGSAHSGADSLTAPMPGTVTVVKVAVGDEVAAGQSLLVVEAMKMEHVISAPHAGTVAELDVTPGTTVAMDQVLAVVTPYEEVAE</sequence>
<dbReference type="FunFam" id="2.40.50.100:FF:000003">
    <property type="entry name" value="Acetyl-CoA carboxylase biotin carboxyl carrier protein"/>
    <property type="match status" value="1"/>
</dbReference>
<protein>
    <recommendedName>
        <fullName evidence="11">Biotin-dependent 3-methylcrotonyl-coenzyme A carboxylase alpha1 subunit</fullName>
        <ecNumber evidence="2">6.3.4.14</ecNumber>
    </recommendedName>
</protein>
<evidence type="ECO:0000256" key="1">
    <source>
        <dbReference type="ARBA" id="ARBA00001953"/>
    </source>
</evidence>
<evidence type="ECO:0000259" key="13">
    <source>
        <dbReference type="PROSITE" id="PS50968"/>
    </source>
</evidence>
<dbReference type="PROSITE" id="PS50979">
    <property type="entry name" value="BC"/>
    <property type="match status" value="1"/>
</dbReference>
<comment type="caution">
    <text evidence="16">The sequence shown here is derived from an EMBL/GenBank/DDBJ whole genome shotgun (WGS) entry which is preliminary data.</text>
</comment>
<evidence type="ECO:0000256" key="4">
    <source>
        <dbReference type="ARBA" id="ARBA00022741"/>
    </source>
</evidence>
<dbReference type="SUPFAM" id="SSF51230">
    <property type="entry name" value="Single hybrid motif"/>
    <property type="match status" value="1"/>
</dbReference>
<evidence type="ECO:0000256" key="9">
    <source>
        <dbReference type="ARBA" id="ARBA00053351"/>
    </source>
</evidence>
<dbReference type="OrthoDB" id="9760256at2"/>
<dbReference type="Gene3D" id="2.40.50.100">
    <property type="match status" value="1"/>
</dbReference>
<feature type="domain" description="ATP-grasp" evidence="14">
    <location>
        <begin position="120"/>
        <end position="314"/>
    </location>
</feature>
<dbReference type="SUPFAM" id="SSF52440">
    <property type="entry name" value="PreATP-grasp domain"/>
    <property type="match status" value="1"/>
</dbReference>
<dbReference type="Gene3D" id="3.30.470.20">
    <property type="entry name" value="ATP-grasp fold, B domain"/>
    <property type="match status" value="1"/>
</dbReference>
<dbReference type="InterPro" id="IPR048429">
    <property type="entry name" value="MCC_alpha_BT"/>
</dbReference>
<dbReference type="SUPFAM" id="SSF56059">
    <property type="entry name" value="Glutathione synthetase ATP-binding domain-like"/>
    <property type="match status" value="1"/>
</dbReference>
<name>A0A117RBX5_9ACTN</name>
<dbReference type="Pfam" id="PF02785">
    <property type="entry name" value="Biotin_carb_C"/>
    <property type="match status" value="1"/>
</dbReference>
<dbReference type="FunFam" id="3.30.470.20:FF:000028">
    <property type="entry name" value="Methylcrotonoyl-CoA carboxylase subunit alpha, mitochondrial"/>
    <property type="match status" value="1"/>
</dbReference>
<dbReference type="PROSITE" id="PS00867">
    <property type="entry name" value="CPSASE_2"/>
    <property type="match status" value="1"/>
</dbReference>
<dbReference type="GO" id="GO:0004075">
    <property type="term" value="F:biotin carboxylase activity"/>
    <property type="evidence" value="ECO:0007669"/>
    <property type="project" value="UniProtKB-EC"/>
</dbReference>
<feature type="domain" description="Lipoyl-binding" evidence="13">
    <location>
        <begin position="550"/>
        <end position="632"/>
    </location>
</feature>
<keyword evidence="5 12" id="KW-0067">ATP-binding</keyword>
<evidence type="ECO:0000256" key="11">
    <source>
        <dbReference type="ARBA" id="ARBA00074050"/>
    </source>
</evidence>
<evidence type="ECO:0000256" key="10">
    <source>
        <dbReference type="ARBA" id="ARBA00065901"/>
    </source>
</evidence>
<comment type="subunit">
    <text evidence="10">The biotin-dependent acyl-CoA carboxylase complex is composed of AccA1, which contains the biotin carboxylase (BC) and biotin carboxyl carrier protein (BCCP) domains, and AccD1, which contains the carboxyl transferase (CT) domain. The AccA1/AccD1 complex forms a dodecamer.</text>
</comment>
<dbReference type="InterPro" id="IPR001882">
    <property type="entry name" value="Biotin_BS"/>
</dbReference>
<dbReference type="InterPro" id="IPR005482">
    <property type="entry name" value="Biotin_COase_C"/>
</dbReference>
<evidence type="ECO:0000256" key="12">
    <source>
        <dbReference type="PROSITE-ProRule" id="PRU00409"/>
    </source>
</evidence>
<dbReference type="PANTHER" id="PTHR18866">
    <property type="entry name" value="CARBOXYLASE:PYRUVATE/ACETYL-COA/PROPIONYL-COA CARBOXYLASE"/>
    <property type="match status" value="1"/>
</dbReference>
<keyword evidence="6" id="KW-0092">Biotin</keyword>
<dbReference type="RefSeq" id="WP_055632271.1">
    <property type="nucleotide sequence ID" value="NZ_KQ948769.1"/>
</dbReference>
<evidence type="ECO:0000256" key="8">
    <source>
        <dbReference type="ARBA" id="ARBA00048501"/>
    </source>
</evidence>
<evidence type="ECO:0000313" key="17">
    <source>
        <dbReference type="Proteomes" id="UP000052982"/>
    </source>
</evidence>
<evidence type="ECO:0000259" key="14">
    <source>
        <dbReference type="PROSITE" id="PS50975"/>
    </source>
</evidence>
<dbReference type="Pfam" id="PF00289">
    <property type="entry name" value="Biotin_carb_N"/>
    <property type="match status" value="1"/>
</dbReference>
<dbReference type="InterPro" id="IPR050856">
    <property type="entry name" value="Biotin_carboxylase_complex"/>
</dbReference>
<dbReference type="Pfam" id="PF21139">
    <property type="entry name" value="BT_MCC_alpha"/>
    <property type="match status" value="1"/>
</dbReference>
<evidence type="ECO:0000313" key="16">
    <source>
        <dbReference type="EMBL" id="KUN82335.1"/>
    </source>
</evidence>
<dbReference type="Pfam" id="PF00364">
    <property type="entry name" value="Biotin_lipoyl"/>
    <property type="match status" value="1"/>
</dbReference>
<dbReference type="InterPro" id="IPR016185">
    <property type="entry name" value="PreATP-grasp_dom_sf"/>
</dbReference>
<organism evidence="16 17">
    <name type="scientific">Streptomyces griseoruber</name>
    <dbReference type="NCBI Taxonomy" id="1943"/>
    <lineage>
        <taxon>Bacteria</taxon>
        <taxon>Bacillati</taxon>
        <taxon>Actinomycetota</taxon>
        <taxon>Actinomycetes</taxon>
        <taxon>Kitasatosporales</taxon>
        <taxon>Streptomycetaceae</taxon>
        <taxon>Streptomyces</taxon>
    </lineage>
</organism>
<keyword evidence="3" id="KW-0436">Ligase</keyword>
<dbReference type="AlphaFoldDB" id="A0A117RBX5"/>
<feature type="domain" description="Biotin carboxylation" evidence="15">
    <location>
        <begin position="1"/>
        <end position="443"/>
    </location>
</feature>
<evidence type="ECO:0000256" key="3">
    <source>
        <dbReference type="ARBA" id="ARBA00022598"/>
    </source>
</evidence>
<dbReference type="GO" id="GO:0005524">
    <property type="term" value="F:ATP binding"/>
    <property type="evidence" value="ECO:0007669"/>
    <property type="project" value="UniProtKB-UniRule"/>
</dbReference>
<dbReference type="SUPFAM" id="SSF51246">
    <property type="entry name" value="Rudiment single hybrid motif"/>
    <property type="match status" value="1"/>
</dbReference>
<dbReference type="EC" id="6.3.4.14" evidence="2"/>
<dbReference type="InterPro" id="IPR011764">
    <property type="entry name" value="Biotin_carboxylation_dom"/>
</dbReference>
<dbReference type="STRING" id="1943.AQJ64_19840"/>
<dbReference type="GO" id="GO:0046872">
    <property type="term" value="F:metal ion binding"/>
    <property type="evidence" value="ECO:0007669"/>
    <property type="project" value="InterPro"/>
</dbReference>
<dbReference type="PROSITE" id="PS50968">
    <property type="entry name" value="BIOTINYL_LIPOYL"/>
    <property type="match status" value="1"/>
</dbReference>
<dbReference type="PANTHER" id="PTHR18866:SF33">
    <property type="entry name" value="METHYLCROTONOYL-COA CARBOXYLASE SUBUNIT ALPHA, MITOCHONDRIAL-RELATED"/>
    <property type="match status" value="1"/>
</dbReference>
<comment type="cofactor">
    <cofactor evidence="1">
        <name>biotin</name>
        <dbReference type="ChEBI" id="CHEBI:57586"/>
    </cofactor>
</comment>
<evidence type="ECO:0000256" key="5">
    <source>
        <dbReference type="ARBA" id="ARBA00022840"/>
    </source>
</evidence>
<dbReference type="Proteomes" id="UP000052982">
    <property type="component" value="Unassembled WGS sequence"/>
</dbReference>